<sequence length="105" mass="11591">MATYHLRRYFLASDDATIAYLDIWHAHVASLAALNIATEGFFTVAERPREIVALLRFAEGANPEQAICDYMASPGFTQDMVGFDMTQIKHVEVQTLSPSVGSPLT</sequence>
<evidence type="ECO:0000313" key="1">
    <source>
        <dbReference type="EMBL" id="ANF57260.1"/>
    </source>
</evidence>
<dbReference type="KEGG" id="haa:A5892_07130"/>
<evidence type="ECO:0000313" key="2">
    <source>
        <dbReference type="Proteomes" id="UP000077875"/>
    </source>
</evidence>
<keyword evidence="2" id="KW-1185">Reference proteome</keyword>
<name>A0A172YDC1_9GAMM</name>
<dbReference type="RefSeq" id="WP_064122216.1">
    <property type="nucleotide sequence ID" value="NZ_CP015243.1"/>
</dbReference>
<dbReference type="AlphaFoldDB" id="A0A172YDC1"/>
<organism evidence="1 2">
    <name type="scientific">Halotalea alkalilenta</name>
    <dbReference type="NCBI Taxonomy" id="376489"/>
    <lineage>
        <taxon>Bacteria</taxon>
        <taxon>Pseudomonadati</taxon>
        <taxon>Pseudomonadota</taxon>
        <taxon>Gammaproteobacteria</taxon>
        <taxon>Oceanospirillales</taxon>
        <taxon>Halomonadaceae</taxon>
        <taxon>Halotalea</taxon>
    </lineage>
</organism>
<protein>
    <recommendedName>
        <fullName evidence="3">NIPSNAP domain-containing protein</fullName>
    </recommendedName>
</protein>
<evidence type="ECO:0008006" key="3">
    <source>
        <dbReference type="Google" id="ProtNLM"/>
    </source>
</evidence>
<reference evidence="1 2" key="1">
    <citation type="submission" date="2016-04" db="EMBL/GenBank/DDBJ databases">
        <title>Complete Genome Sequence of Halotalea alkalilenta IHB B 13600.</title>
        <authorList>
            <person name="Swarnkar M.K."/>
            <person name="Sharma A."/>
            <person name="Kaushal K."/>
            <person name="Soni R."/>
            <person name="Rana S."/>
            <person name="Singh A.K."/>
            <person name="Gulati A."/>
        </authorList>
    </citation>
    <scope>NUCLEOTIDE SEQUENCE [LARGE SCALE GENOMIC DNA]</scope>
    <source>
        <strain evidence="1 2">IHB B 13600</strain>
    </source>
</reference>
<dbReference type="Proteomes" id="UP000077875">
    <property type="component" value="Chromosome"/>
</dbReference>
<dbReference type="STRING" id="376489.A5892_07130"/>
<gene>
    <name evidence="1" type="ORF">A5892_07130</name>
</gene>
<proteinExistence type="predicted"/>
<accession>A0A172YDC1</accession>
<dbReference type="EMBL" id="CP015243">
    <property type="protein sequence ID" value="ANF57260.1"/>
    <property type="molecule type" value="Genomic_DNA"/>
</dbReference>